<dbReference type="PANTHER" id="PTHR33695">
    <property type="entry name" value="LIPOPROTEIN SIGNAL PEPTIDASE"/>
    <property type="match status" value="1"/>
</dbReference>
<keyword evidence="7 9" id="KW-1133">Transmembrane helix</keyword>
<evidence type="ECO:0000256" key="5">
    <source>
        <dbReference type="ARBA" id="ARBA00022750"/>
    </source>
</evidence>
<protein>
    <recommendedName>
        <fullName evidence="9">Lipoprotein signal peptidase</fullName>
        <ecNumber evidence="9">3.4.23.36</ecNumber>
    </recommendedName>
    <alternativeName>
        <fullName evidence="9">Prolipoprotein signal peptidase</fullName>
    </alternativeName>
    <alternativeName>
        <fullName evidence="9">Signal peptidase II</fullName>
        <shortName evidence="9">SPase II</shortName>
    </alternativeName>
</protein>
<gene>
    <name evidence="9 12" type="primary">lspA</name>
    <name evidence="12" type="ORF">IM660_07970</name>
</gene>
<dbReference type="RefSeq" id="WP_193498799.1">
    <property type="nucleotide sequence ID" value="NZ_CP063169.1"/>
</dbReference>
<dbReference type="InterPro" id="IPR001872">
    <property type="entry name" value="Peptidase_A8"/>
</dbReference>
<evidence type="ECO:0000256" key="2">
    <source>
        <dbReference type="ARBA" id="ARBA00022475"/>
    </source>
</evidence>
<keyword evidence="13" id="KW-1185">Reference proteome</keyword>
<evidence type="ECO:0000256" key="9">
    <source>
        <dbReference type="HAMAP-Rule" id="MF_00161"/>
    </source>
</evidence>
<dbReference type="GO" id="GO:0004190">
    <property type="term" value="F:aspartic-type endopeptidase activity"/>
    <property type="evidence" value="ECO:0007669"/>
    <property type="project" value="UniProtKB-UniRule"/>
</dbReference>
<feature type="region of interest" description="Disordered" evidence="11">
    <location>
        <begin position="183"/>
        <end position="233"/>
    </location>
</feature>
<comment type="caution">
    <text evidence="9">Lacks conserved residue(s) required for the propagation of feature annotation.</text>
</comment>
<evidence type="ECO:0000256" key="6">
    <source>
        <dbReference type="ARBA" id="ARBA00022801"/>
    </source>
</evidence>
<evidence type="ECO:0000256" key="3">
    <source>
        <dbReference type="ARBA" id="ARBA00022670"/>
    </source>
</evidence>
<organism evidence="12 13">
    <name type="scientific">Ruania alkalisoli</name>
    <dbReference type="NCBI Taxonomy" id="2779775"/>
    <lineage>
        <taxon>Bacteria</taxon>
        <taxon>Bacillati</taxon>
        <taxon>Actinomycetota</taxon>
        <taxon>Actinomycetes</taxon>
        <taxon>Micrococcales</taxon>
        <taxon>Ruaniaceae</taxon>
        <taxon>Ruania</taxon>
    </lineage>
</organism>
<evidence type="ECO:0000256" key="7">
    <source>
        <dbReference type="ARBA" id="ARBA00022989"/>
    </source>
</evidence>
<comment type="function">
    <text evidence="9">This protein specifically catalyzes the removal of signal peptides from prolipoproteins.</text>
</comment>
<feature type="transmembrane region" description="Helical" evidence="9">
    <location>
        <begin position="89"/>
        <end position="106"/>
    </location>
</feature>
<keyword evidence="3 9" id="KW-0645">Protease</keyword>
<evidence type="ECO:0000256" key="1">
    <source>
        <dbReference type="ARBA" id="ARBA00006139"/>
    </source>
</evidence>
<feature type="transmembrane region" description="Helical" evidence="9">
    <location>
        <begin position="150"/>
        <end position="173"/>
    </location>
</feature>
<feature type="transmembrane region" description="Helical" evidence="9">
    <location>
        <begin position="113"/>
        <end position="130"/>
    </location>
</feature>
<evidence type="ECO:0000313" key="12">
    <source>
        <dbReference type="EMBL" id="QOR72158.1"/>
    </source>
</evidence>
<dbReference type="KEGG" id="halt:IM660_07970"/>
<sequence>MAGASRTHDDGPDDRAADLAADTSPVRHRARGLLMALALVILVVDQVSKQLVLGRLEEGGYQPLLGDLLGLSLVFNPGAAFSFAEGSTWIFTIAAVVVTVVILVLARRLGSRSWALVLGGLLGGNLGNLVDRLFREPGFGVGHVVDFINYAGFFVGNIADIAIVVCAIGIALLSFRGVPVSGRPANAPEQPGQDVGRDEADVATHDASEDASPAPSEDDSQDASTHRDGDRDD</sequence>
<name>A0A7M1SX57_9MICO</name>
<dbReference type="PRINTS" id="PR00781">
    <property type="entry name" value="LIPOSIGPTASE"/>
</dbReference>
<evidence type="ECO:0000256" key="4">
    <source>
        <dbReference type="ARBA" id="ARBA00022692"/>
    </source>
</evidence>
<comment type="subcellular location">
    <subcellularLocation>
        <location evidence="9">Cell membrane</location>
        <topology evidence="9">Multi-pass membrane protein</topology>
    </subcellularLocation>
</comment>
<comment type="pathway">
    <text evidence="9">Protein modification; lipoprotein biosynthesis (signal peptide cleavage).</text>
</comment>
<evidence type="ECO:0000256" key="11">
    <source>
        <dbReference type="SAM" id="MobiDB-lite"/>
    </source>
</evidence>
<dbReference type="EMBL" id="CP063169">
    <property type="protein sequence ID" value="QOR72158.1"/>
    <property type="molecule type" value="Genomic_DNA"/>
</dbReference>
<dbReference type="UniPathway" id="UPA00665"/>
<feature type="active site" evidence="9">
    <location>
        <position position="146"/>
    </location>
</feature>
<feature type="compositionally biased region" description="Basic and acidic residues" evidence="11">
    <location>
        <begin position="224"/>
        <end position="233"/>
    </location>
</feature>
<dbReference type="AlphaFoldDB" id="A0A7M1SX57"/>
<evidence type="ECO:0000313" key="13">
    <source>
        <dbReference type="Proteomes" id="UP000593758"/>
    </source>
</evidence>
<evidence type="ECO:0000256" key="8">
    <source>
        <dbReference type="ARBA" id="ARBA00023136"/>
    </source>
</evidence>
<dbReference type="GO" id="GO:0005886">
    <property type="term" value="C:plasma membrane"/>
    <property type="evidence" value="ECO:0007669"/>
    <property type="project" value="UniProtKB-SubCell"/>
</dbReference>
<feature type="region of interest" description="Disordered" evidence="11">
    <location>
        <begin position="1"/>
        <end position="21"/>
    </location>
</feature>
<comment type="similarity">
    <text evidence="1 9 10">Belongs to the peptidase A8 family.</text>
</comment>
<dbReference type="GO" id="GO:0006508">
    <property type="term" value="P:proteolysis"/>
    <property type="evidence" value="ECO:0007669"/>
    <property type="project" value="UniProtKB-KW"/>
</dbReference>
<keyword evidence="2 9" id="KW-1003">Cell membrane</keyword>
<feature type="compositionally biased region" description="Basic and acidic residues" evidence="11">
    <location>
        <begin position="1"/>
        <end position="17"/>
    </location>
</feature>
<reference evidence="12 13" key="1">
    <citation type="submission" date="2020-10" db="EMBL/GenBank/DDBJ databases">
        <title>Haloactinobacterium sp. RN3S43, a bacterium isolated from saline soil.</title>
        <authorList>
            <person name="Sun J.-Q."/>
        </authorList>
    </citation>
    <scope>NUCLEOTIDE SEQUENCE [LARGE SCALE GENOMIC DNA]</scope>
    <source>
        <strain evidence="12 13">RN3S43</strain>
    </source>
</reference>
<dbReference type="HAMAP" id="MF_00161">
    <property type="entry name" value="LspA"/>
    <property type="match status" value="1"/>
</dbReference>
<dbReference type="NCBIfam" id="TIGR00077">
    <property type="entry name" value="lspA"/>
    <property type="match status" value="1"/>
</dbReference>
<dbReference type="PANTHER" id="PTHR33695:SF1">
    <property type="entry name" value="LIPOPROTEIN SIGNAL PEPTIDASE"/>
    <property type="match status" value="1"/>
</dbReference>
<dbReference type="Proteomes" id="UP000593758">
    <property type="component" value="Chromosome"/>
</dbReference>
<comment type="catalytic activity">
    <reaction evidence="9">
        <text>Release of signal peptides from bacterial membrane prolipoproteins. Hydrolyzes -Xaa-Yaa-Zaa-|-(S,diacylglyceryl)Cys-, in which Xaa is hydrophobic (preferably Leu), and Yaa (Ala or Ser) and Zaa (Gly or Ala) have small, neutral side chains.</text>
        <dbReference type="EC" id="3.4.23.36"/>
    </reaction>
</comment>
<dbReference type="EC" id="3.4.23.36" evidence="9"/>
<keyword evidence="5 9" id="KW-0064">Aspartyl protease</keyword>
<feature type="active site" evidence="9">
    <location>
        <position position="160"/>
    </location>
</feature>
<keyword evidence="8 9" id="KW-0472">Membrane</keyword>
<accession>A0A7M1SX57</accession>
<keyword evidence="6 9" id="KW-0378">Hydrolase</keyword>
<dbReference type="Pfam" id="PF01252">
    <property type="entry name" value="Peptidase_A8"/>
    <property type="match status" value="1"/>
</dbReference>
<evidence type="ECO:0000256" key="10">
    <source>
        <dbReference type="RuleBase" id="RU004181"/>
    </source>
</evidence>
<proteinExistence type="inferred from homology"/>
<keyword evidence="4 9" id="KW-0812">Transmembrane</keyword>
<feature type="compositionally biased region" description="Basic and acidic residues" evidence="11">
    <location>
        <begin position="195"/>
        <end position="208"/>
    </location>
</feature>